<dbReference type="Gene3D" id="2.30.30.100">
    <property type="match status" value="1"/>
</dbReference>
<dbReference type="PROSITE" id="PS52002">
    <property type="entry name" value="SM"/>
    <property type="match status" value="1"/>
</dbReference>
<gene>
    <name evidence="4" type="ORF">L798_12520</name>
</gene>
<dbReference type="SUPFAM" id="SSF50182">
    <property type="entry name" value="Sm-like ribonucleoproteins"/>
    <property type="match status" value="1"/>
</dbReference>
<evidence type="ECO:0000313" key="4">
    <source>
        <dbReference type="EMBL" id="KDR12728.1"/>
    </source>
</evidence>
<feature type="coiled-coil region" evidence="1">
    <location>
        <begin position="117"/>
        <end position="144"/>
    </location>
</feature>
<dbReference type="OMA" id="IADGHMT"/>
<dbReference type="InterPro" id="IPR010920">
    <property type="entry name" value="LSM_dom_sf"/>
</dbReference>
<dbReference type="SMART" id="SM00651">
    <property type="entry name" value="Sm"/>
    <property type="match status" value="1"/>
</dbReference>
<dbReference type="AlphaFoldDB" id="A0A067R1H3"/>
<dbReference type="GO" id="GO:0016604">
    <property type="term" value="C:nuclear body"/>
    <property type="evidence" value="ECO:0007669"/>
    <property type="project" value="TreeGrafter"/>
</dbReference>
<keyword evidence="1" id="KW-0175">Coiled coil</keyword>
<dbReference type="InterPro" id="IPR047575">
    <property type="entry name" value="Sm"/>
</dbReference>
<feature type="signal peptide" evidence="2">
    <location>
        <begin position="1"/>
        <end position="22"/>
    </location>
</feature>
<dbReference type="OrthoDB" id="10256176at2759"/>
<dbReference type="InterPro" id="IPR052840">
    <property type="entry name" value="U7_snRNA_Sm-like"/>
</dbReference>
<name>A0A067R1H3_ZOONE</name>
<evidence type="ECO:0000256" key="2">
    <source>
        <dbReference type="SAM" id="SignalP"/>
    </source>
</evidence>
<dbReference type="InterPro" id="IPR001163">
    <property type="entry name" value="Sm_dom_euk/arc"/>
</dbReference>
<feature type="chain" id="PRO_5001648300" evidence="2">
    <location>
        <begin position="23"/>
        <end position="153"/>
    </location>
</feature>
<dbReference type="Pfam" id="PF01423">
    <property type="entry name" value="LSM"/>
    <property type="match status" value="1"/>
</dbReference>
<dbReference type="GO" id="GO:0071208">
    <property type="term" value="F:histone pre-mRNA DCP binding"/>
    <property type="evidence" value="ECO:0007669"/>
    <property type="project" value="TreeGrafter"/>
</dbReference>
<dbReference type="InParanoid" id="A0A067R1H3"/>
<dbReference type="CDD" id="cd01733">
    <property type="entry name" value="LSm10"/>
    <property type="match status" value="1"/>
</dbReference>
<feature type="domain" description="Sm" evidence="3">
    <location>
        <begin position="15"/>
        <end position="87"/>
    </location>
</feature>
<evidence type="ECO:0000259" key="3">
    <source>
        <dbReference type="PROSITE" id="PS52002"/>
    </source>
</evidence>
<dbReference type="eggNOG" id="KOG3428">
    <property type="taxonomic scope" value="Eukaryota"/>
</dbReference>
<dbReference type="PANTHER" id="PTHR21196:SF1">
    <property type="entry name" value="U7 SNRNA-ASSOCIATED SM-LIKE PROTEIN LSM10"/>
    <property type="match status" value="1"/>
</dbReference>
<accession>A0A067R1H3</accession>
<dbReference type="Proteomes" id="UP000027135">
    <property type="component" value="Unassembled WGS sequence"/>
</dbReference>
<evidence type="ECO:0000256" key="1">
    <source>
        <dbReference type="SAM" id="Coils"/>
    </source>
</evidence>
<protein>
    <submittedName>
        <fullName evidence="4">U7 snRNA-associated Sm-like protein LSm10</fullName>
    </submittedName>
</protein>
<proteinExistence type="predicted"/>
<organism evidence="4 5">
    <name type="scientific">Zootermopsis nevadensis</name>
    <name type="common">Dampwood termite</name>
    <dbReference type="NCBI Taxonomy" id="136037"/>
    <lineage>
        <taxon>Eukaryota</taxon>
        <taxon>Metazoa</taxon>
        <taxon>Ecdysozoa</taxon>
        <taxon>Arthropoda</taxon>
        <taxon>Hexapoda</taxon>
        <taxon>Insecta</taxon>
        <taxon>Pterygota</taxon>
        <taxon>Neoptera</taxon>
        <taxon>Polyneoptera</taxon>
        <taxon>Dictyoptera</taxon>
        <taxon>Blattodea</taxon>
        <taxon>Blattoidea</taxon>
        <taxon>Termitoidae</taxon>
        <taxon>Termopsidae</taxon>
        <taxon>Zootermopsis</taxon>
    </lineage>
</organism>
<dbReference type="GO" id="GO:0071254">
    <property type="term" value="C:cytoplasmic U snRNP body"/>
    <property type="evidence" value="ECO:0007669"/>
    <property type="project" value="TreeGrafter"/>
</dbReference>
<keyword evidence="5" id="KW-1185">Reference proteome</keyword>
<dbReference type="STRING" id="136037.A0A067R1H3"/>
<dbReference type="PANTHER" id="PTHR21196">
    <property type="entry name" value="U7 SNRNA-ASSOCIATED SM-LIKE PROTEIN LSM10"/>
    <property type="match status" value="1"/>
</dbReference>
<keyword evidence="2" id="KW-0732">Signal</keyword>
<sequence length="153" mass="17699">MALVSRREKFFLINGLVCLVQGLEGRCTTVDLRNESCVTGKIEQVDGFMNIVMSEAVFIDTRGAEYPFDSFFIHARNIRYVHIPDELSIVPTIKNQLKKMCPRSARVELDPKKSWKARKLIQRQKETVKEVQQLKKEKEMQQIKGCQDAKNKP</sequence>
<dbReference type="EMBL" id="KK852994">
    <property type="protein sequence ID" value="KDR12728.1"/>
    <property type="molecule type" value="Genomic_DNA"/>
</dbReference>
<reference evidence="4 5" key="1">
    <citation type="journal article" date="2014" name="Nat. Commun.">
        <title>Molecular traces of alternative social organization in a termite genome.</title>
        <authorList>
            <person name="Terrapon N."/>
            <person name="Li C."/>
            <person name="Robertson H.M."/>
            <person name="Ji L."/>
            <person name="Meng X."/>
            <person name="Booth W."/>
            <person name="Chen Z."/>
            <person name="Childers C.P."/>
            <person name="Glastad K.M."/>
            <person name="Gokhale K."/>
            <person name="Gowin J."/>
            <person name="Gronenberg W."/>
            <person name="Hermansen R.A."/>
            <person name="Hu H."/>
            <person name="Hunt B.G."/>
            <person name="Huylmans A.K."/>
            <person name="Khalil S.M."/>
            <person name="Mitchell R.D."/>
            <person name="Munoz-Torres M.C."/>
            <person name="Mustard J.A."/>
            <person name="Pan H."/>
            <person name="Reese J.T."/>
            <person name="Scharf M.E."/>
            <person name="Sun F."/>
            <person name="Vogel H."/>
            <person name="Xiao J."/>
            <person name="Yang W."/>
            <person name="Yang Z."/>
            <person name="Yang Z."/>
            <person name="Zhou J."/>
            <person name="Zhu J."/>
            <person name="Brent C.S."/>
            <person name="Elsik C.G."/>
            <person name="Goodisman M.A."/>
            <person name="Liberles D.A."/>
            <person name="Roe R.M."/>
            <person name="Vargo E.L."/>
            <person name="Vilcinskas A."/>
            <person name="Wang J."/>
            <person name="Bornberg-Bauer E."/>
            <person name="Korb J."/>
            <person name="Zhang G."/>
            <person name="Liebig J."/>
        </authorList>
    </citation>
    <scope>NUCLEOTIDE SEQUENCE [LARGE SCALE GENOMIC DNA]</scope>
    <source>
        <tissue evidence="4">Whole organism</tissue>
    </source>
</reference>
<dbReference type="FunCoup" id="A0A067R1H3">
    <property type="interactions" value="15"/>
</dbReference>
<evidence type="ECO:0000313" key="5">
    <source>
        <dbReference type="Proteomes" id="UP000027135"/>
    </source>
</evidence>
<dbReference type="GO" id="GO:0006398">
    <property type="term" value="P:mRNA 3'-end processing by stem-loop binding and cleavage"/>
    <property type="evidence" value="ECO:0007669"/>
    <property type="project" value="TreeGrafter"/>
</dbReference>
<dbReference type="GO" id="GO:0071209">
    <property type="term" value="F:U7 snRNA binding"/>
    <property type="evidence" value="ECO:0007669"/>
    <property type="project" value="TreeGrafter"/>
</dbReference>